<evidence type="ECO:0000313" key="2">
    <source>
        <dbReference type="EMBL" id="RPB09454.1"/>
    </source>
</evidence>
<organism evidence="2 3">
    <name type="scientific">Morchella conica CCBAS932</name>
    <dbReference type="NCBI Taxonomy" id="1392247"/>
    <lineage>
        <taxon>Eukaryota</taxon>
        <taxon>Fungi</taxon>
        <taxon>Dikarya</taxon>
        <taxon>Ascomycota</taxon>
        <taxon>Pezizomycotina</taxon>
        <taxon>Pezizomycetes</taxon>
        <taxon>Pezizales</taxon>
        <taxon>Morchellaceae</taxon>
        <taxon>Morchella</taxon>
    </lineage>
</organism>
<feature type="region of interest" description="Disordered" evidence="1">
    <location>
        <begin position="1"/>
        <end position="21"/>
    </location>
</feature>
<dbReference type="EMBL" id="ML119152">
    <property type="protein sequence ID" value="RPB09454.1"/>
    <property type="molecule type" value="Genomic_DNA"/>
</dbReference>
<evidence type="ECO:0000256" key="1">
    <source>
        <dbReference type="SAM" id="MobiDB-lite"/>
    </source>
</evidence>
<dbReference type="Proteomes" id="UP000277580">
    <property type="component" value="Unassembled WGS sequence"/>
</dbReference>
<dbReference type="InParanoid" id="A0A3N4KFZ1"/>
<sequence>MTSSPRNFESPGPWSHTPPFRGNLTLDRETLYFKDGRYTTLYRVTKDAAVGLRDGCESGGGWPIEISNLKTSNLKTSNLKTSNLKTPNLKTSNLKIQSSGSALKTSLTLNLYIY</sequence>
<accession>A0A3N4KFZ1</accession>
<gene>
    <name evidence="2" type="ORF">P167DRAFT_577304</name>
</gene>
<proteinExistence type="predicted"/>
<keyword evidence="3" id="KW-1185">Reference proteome</keyword>
<reference evidence="2 3" key="1">
    <citation type="journal article" date="2018" name="Nat. Ecol. Evol.">
        <title>Pezizomycetes genomes reveal the molecular basis of ectomycorrhizal truffle lifestyle.</title>
        <authorList>
            <person name="Murat C."/>
            <person name="Payen T."/>
            <person name="Noel B."/>
            <person name="Kuo A."/>
            <person name="Morin E."/>
            <person name="Chen J."/>
            <person name="Kohler A."/>
            <person name="Krizsan K."/>
            <person name="Balestrini R."/>
            <person name="Da Silva C."/>
            <person name="Montanini B."/>
            <person name="Hainaut M."/>
            <person name="Levati E."/>
            <person name="Barry K.W."/>
            <person name="Belfiori B."/>
            <person name="Cichocki N."/>
            <person name="Clum A."/>
            <person name="Dockter R.B."/>
            <person name="Fauchery L."/>
            <person name="Guy J."/>
            <person name="Iotti M."/>
            <person name="Le Tacon F."/>
            <person name="Lindquist E.A."/>
            <person name="Lipzen A."/>
            <person name="Malagnac F."/>
            <person name="Mello A."/>
            <person name="Molinier V."/>
            <person name="Miyauchi S."/>
            <person name="Poulain J."/>
            <person name="Riccioni C."/>
            <person name="Rubini A."/>
            <person name="Sitrit Y."/>
            <person name="Splivallo R."/>
            <person name="Traeger S."/>
            <person name="Wang M."/>
            <person name="Zifcakova L."/>
            <person name="Wipf D."/>
            <person name="Zambonelli A."/>
            <person name="Paolocci F."/>
            <person name="Nowrousian M."/>
            <person name="Ottonello S."/>
            <person name="Baldrian P."/>
            <person name="Spatafora J.W."/>
            <person name="Henrissat B."/>
            <person name="Nagy L.G."/>
            <person name="Aury J.M."/>
            <person name="Wincker P."/>
            <person name="Grigoriev I.V."/>
            <person name="Bonfante P."/>
            <person name="Martin F.M."/>
        </authorList>
    </citation>
    <scope>NUCLEOTIDE SEQUENCE [LARGE SCALE GENOMIC DNA]</scope>
    <source>
        <strain evidence="2 3">CCBAS932</strain>
    </source>
</reference>
<evidence type="ECO:0000313" key="3">
    <source>
        <dbReference type="Proteomes" id="UP000277580"/>
    </source>
</evidence>
<protein>
    <submittedName>
        <fullName evidence="2">Uncharacterized protein</fullName>
    </submittedName>
</protein>
<name>A0A3N4KFZ1_9PEZI</name>
<dbReference type="AlphaFoldDB" id="A0A3N4KFZ1"/>